<evidence type="ECO:0000313" key="5">
    <source>
        <dbReference type="EMBL" id="MBD0831093.1"/>
    </source>
</evidence>
<dbReference type="InterPro" id="IPR009057">
    <property type="entry name" value="Homeodomain-like_sf"/>
</dbReference>
<keyword evidence="1 2" id="KW-0238">DNA-binding</keyword>
<feature type="domain" description="HTH tetR-type" evidence="4">
    <location>
        <begin position="1"/>
        <end position="61"/>
    </location>
</feature>
<evidence type="ECO:0000313" key="6">
    <source>
        <dbReference type="Proteomes" id="UP000600588"/>
    </source>
</evidence>
<reference evidence="5 6" key="1">
    <citation type="submission" date="2020-09" db="EMBL/GenBank/DDBJ databases">
        <title>TT11 complete genome.</title>
        <authorList>
            <person name="Wu Z."/>
        </authorList>
    </citation>
    <scope>NUCLEOTIDE SEQUENCE [LARGE SCALE GENOMIC DNA]</scope>
    <source>
        <strain evidence="5 6">TT11</strain>
    </source>
</reference>
<dbReference type="PROSITE" id="PS50977">
    <property type="entry name" value="HTH_TETR_2"/>
    <property type="match status" value="1"/>
</dbReference>
<feature type="domain" description="HTH cro/C1-type" evidence="3">
    <location>
        <begin position="20"/>
        <end position="68"/>
    </location>
</feature>
<dbReference type="PROSITE" id="PS50943">
    <property type="entry name" value="HTH_CROC1"/>
    <property type="match status" value="1"/>
</dbReference>
<protein>
    <submittedName>
        <fullName evidence="5">TetR/AcrR family transcriptional regulator</fullName>
    </submittedName>
</protein>
<dbReference type="InterPro" id="IPR001647">
    <property type="entry name" value="HTH_TetR"/>
</dbReference>
<dbReference type="EMBL" id="JACVXB010000001">
    <property type="protein sequence ID" value="MBD0831093.1"/>
    <property type="molecule type" value="Genomic_DNA"/>
</dbReference>
<dbReference type="CDD" id="cd00093">
    <property type="entry name" value="HTH_XRE"/>
    <property type="match status" value="1"/>
</dbReference>
<dbReference type="PANTHER" id="PTHR30328">
    <property type="entry name" value="TRANSCRIPTIONAL REPRESSOR"/>
    <property type="match status" value="1"/>
</dbReference>
<evidence type="ECO:0000256" key="2">
    <source>
        <dbReference type="PROSITE-ProRule" id="PRU00335"/>
    </source>
</evidence>
<organism evidence="5 6">
    <name type="scientific">Aestuariibaculum sediminum</name>
    <dbReference type="NCBI Taxonomy" id="2770637"/>
    <lineage>
        <taxon>Bacteria</taxon>
        <taxon>Pseudomonadati</taxon>
        <taxon>Bacteroidota</taxon>
        <taxon>Flavobacteriia</taxon>
        <taxon>Flavobacteriales</taxon>
        <taxon>Flavobacteriaceae</taxon>
    </lineage>
</organism>
<feature type="DNA-binding region" description="H-T-H motif" evidence="2">
    <location>
        <begin position="24"/>
        <end position="43"/>
    </location>
</feature>
<sequence>MTTKEEVLACSVSNFTKFGSKRFTMDELASKLGISKKTIYKYFNSKEDLVIQCVELLIENFKSDINIIITNKNADPITSIILIYKKAFAHISHFKPSFIFGLKKYYPKANDIFDTFREFILNSVIFQLLETAKSLGYIKPEVNLRLFCDLYFLRFEEIALKNNTFFDNYSNEELLNHFIVYNLQGITTPNYKLNFE</sequence>
<dbReference type="GO" id="GO:0003677">
    <property type="term" value="F:DNA binding"/>
    <property type="evidence" value="ECO:0007669"/>
    <property type="project" value="UniProtKB-UniRule"/>
</dbReference>
<name>A0A8J6Q5U7_9FLAO</name>
<dbReference type="InterPro" id="IPR001387">
    <property type="entry name" value="Cro/C1-type_HTH"/>
</dbReference>
<dbReference type="Pfam" id="PF00440">
    <property type="entry name" value="TetR_N"/>
    <property type="match status" value="1"/>
</dbReference>
<accession>A0A8J6Q5U7</accession>
<evidence type="ECO:0000256" key="1">
    <source>
        <dbReference type="ARBA" id="ARBA00023125"/>
    </source>
</evidence>
<dbReference type="RefSeq" id="WP_188228868.1">
    <property type="nucleotide sequence ID" value="NZ_JACVXB010000001.1"/>
</dbReference>
<dbReference type="Proteomes" id="UP000600588">
    <property type="component" value="Unassembled WGS sequence"/>
</dbReference>
<dbReference type="PANTHER" id="PTHR30328:SF54">
    <property type="entry name" value="HTH-TYPE TRANSCRIPTIONAL REPRESSOR SCO4008"/>
    <property type="match status" value="1"/>
</dbReference>
<keyword evidence="6" id="KW-1185">Reference proteome</keyword>
<gene>
    <name evidence="5" type="ORF">ICJ83_03010</name>
</gene>
<evidence type="ECO:0000259" key="3">
    <source>
        <dbReference type="PROSITE" id="PS50943"/>
    </source>
</evidence>
<dbReference type="Gene3D" id="1.10.357.10">
    <property type="entry name" value="Tetracycline Repressor, domain 2"/>
    <property type="match status" value="1"/>
</dbReference>
<comment type="caution">
    <text evidence="5">The sequence shown here is derived from an EMBL/GenBank/DDBJ whole genome shotgun (WGS) entry which is preliminary data.</text>
</comment>
<evidence type="ECO:0000259" key="4">
    <source>
        <dbReference type="PROSITE" id="PS50977"/>
    </source>
</evidence>
<dbReference type="SUPFAM" id="SSF46689">
    <property type="entry name" value="Homeodomain-like"/>
    <property type="match status" value="1"/>
</dbReference>
<dbReference type="AlphaFoldDB" id="A0A8J6Q5U7"/>
<proteinExistence type="predicted"/>
<dbReference type="InterPro" id="IPR050109">
    <property type="entry name" value="HTH-type_TetR-like_transc_reg"/>
</dbReference>